<dbReference type="EMBL" id="JBBPBM010000010">
    <property type="protein sequence ID" value="KAK8565467.1"/>
    <property type="molecule type" value="Genomic_DNA"/>
</dbReference>
<evidence type="ECO:0000313" key="1">
    <source>
        <dbReference type="EMBL" id="KAK8565467.1"/>
    </source>
</evidence>
<name>A0ABR2ETV1_9ROSI</name>
<keyword evidence="2" id="KW-1185">Reference proteome</keyword>
<gene>
    <name evidence="1" type="ORF">V6N12_059029</name>
</gene>
<dbReference type="Proteomes" id="UP001472677">
    <property type="component" value="Unassembled WGS sequence"/>
</dbReference>
<accession>A0ABR2ETV1</accession>
<reference evidence="1 2" key="1">
    <citation type="journal article" date="2024" name="G3 (Bethesda)">
        <title>Genome assembly of Hibiscus sabdariffa L. provides insights into metabolisms of medicinal natural products.</title>
        <authorList>
            <person name="Kim T."/>
        </authorList>
    </citation>
    <scope>NUCLEOTIDE SEQUENCE [LARGE SCALE GENOMIC DNA]</scope>
    <source>
        <strain evidence="1">TK-2024</strain>
        <tissue evidence="1">Old leaves</tissue>
    </source>
</reference>
<proteinExistence type="predicted"/>
<protein>
    <submittedName>
        <fullName evidence="1">Uncharacterized protein</fullName>
    </submittedName>
</protein>
<organism evidence="1 2">
    <name type="scientific">Hibiscus sabdariffa</name>
    <name type="common">roselle</name>
    <dbReference type="NCBI Taxonomy" id="183260"/>
    <lineage>
        <taxon>Eukaryota</taxon>
        <taxon>Viridiplantae</taxon>
        <taxon>Streptophyta</taxon>
        <taxon>Embryophyta</taxon>
        <taxon>Tracheophyta</taxon>
        <taxon>Spermatophyta</taxon>
        <taxon>Magnoliopsida</taxon>
        <taxon>eudicotyledons</taxon>
        <taxon>Gunneridae</taxon>
        <taxon>Pentapetalae</taxon>
        <taxon>rosids</taxon>
        <taxon>malvids</taxon>
        <taxon>Malvales</taxon>
        <taxon>Malvaceae</taxon>
        <taxon>Malvoideae</taxon>
        <taxon>Hibiscus</taxon>
    </lineage>
</organism>
<comment type="caution">
    <text evidence="1">The sequence shown here is derived from an EMBL/GenBank/DDBJ whole genome shotgun (WGS) entry which is preliminary data.</text>
</comment>
<sequence length="90" mass="10323">MEENEGSEWPLSVNIDCFKGLEVVPTTQVRESDDVLVEGTAVDMLKKVKCIYDYDDEEARTALEVGIRIIGNEEDVIEDIMQEDMRKLNR</sequence>
<evidence type="ECO:0000313" key="2">
    <source>
        <dbReference type="Proteomes" id="UP001472677"/>
    </source>
</evidence>